<protein>
    <submittedName>
        <fullName evidence="1">Uncharacterized protein</fullName>
    </submittedName>
</protein>
<geneLocation type="mitochondrion" evidence="1"/>
<gene>
    <name evidence="1" type="ORF">ABT39_MTgene4573</name>
</gene>
<dbReference type="AlphaFoldDB" id="A0A117NHL1"/>
<comment type="caution">
    <text evidence="1">The sequence shown here is derived from an EMBL/GenBank/DDBJ whole genome shotgun (WGS) entry which is preliminary data.</text>
</comment>
<evidence type="ECO:0000313" key="1">
    <source>
        <dbReference type="EMBL" id="KUM48558.1"/>
    </source>
</evidence>
<name>A0A117NHL1_PICGL</name>
<proteinExistence type="predicted"/>
<sequence>MLSLSNAENAVLSVICYICNNTLQSSGLTNLLSGRRYICNNESFDRFRSIAKVGHSHYILYYWPTKYPKAFIYVITLYYKCCHYICNYALASYGISARIIDRTIISYTNR</sequence>
<reference evidence="1" key="1">
    <citation type="journal article" date="2015" name="Genome Biol. Evol.">
        <title>Organellar Genomes of White Spruce (Picea glauca): Assembly and Annotation.</title>
        <authorList>
            <person name="Jackman S.D."/>
            <person name="Warren R.L."/>
            <person name="Gibb E.A."/>
            <person name="Vandervalk B.P."/>
            <person name="Mohamadi H."/>
            <person name="Chu J."/>
            <person name="Raymond A."/>
            <person name="Pleasance S."/>
            <person name="Coope R."/>
            <person name="Wildung M.R."/>
            <person name="Ritland C.E."/>
            <person name="Bousquet J."/>
            <person name="Jones S.J."/>
            <person name="Bohlmann J."/>
            <person name="Birol I."/>
        </authorList>
    </citation>
    <scope>NUCLEOTIDE SEQUENCE [LARGE SCALE GENOMIC DNA]</scope>
    <source>
        <tissue evidence="1">Flushing bud</tissue>
    </source>
</reference>
<keyword evidence="1" id="KW-0496">Mitochondrion</keyword>
<dbReference type="EMBL" id="LKAM01000005">
    <property type="protein sequence ID" value="KUM48558.1"/>
    <property type="molecule type" value="Genomic_DNA"/>
</dbReference>
<accession>A0A117NHL1</accession>
<organism evidence="1">
    <name type="scientific">Picea glauca</name>
    <name type="common">White spruce</name>
    <name type="synonym">Pinus glauca</name>
    <dbReference type="NCBI Taxonomy" id="3330"/>
    <lineage>
        <taxon>Eukaryota</taxon>
        <taxon>Viridiplantae</taxon>
        <taxon>Streptophyta</taxon>
        <taxon>Embryophyta</taxon>
        <taxon>Tracheophyta</taxon>
        <taxon>Spermatophyta</taxon>
        <taxon>Pinopsida</taxon>
        <taxon>Pinidae</taxon>
        <taxon>Conifers I</taxon>
        <taxon>Pinales</taxon>
        <taxon>Pinaceae</taxon>
        <taxon>Picea</taxon>
    </lineage>
</organism>